<dbReference type="GeneID" id="113203770"/>
<dbReference type="Gene3D" id="1.25.10.10">
    <property type="entry name" value="Leucine-rich Repeat Variant"/>
    <property type="match status" value="1"/>
</dbReference>
<keyword evidence="2" id="KW-0539">Nucleus</keyword>
<dbReference type="InterPro" id="IPR016024">
    <property type="entry name" value="ARM-type_fold"/>
</dbReference>
<dbReference type="SUPFAM" id="SSF48371">
    <property type="entry name" value="ARM repeat"/>
    <property type="match status" value="1"/>
</dbReference>
<evidence type="ECO:0000256" key="3">
    <source>
        <dbReference type="ARBA" id="ARBA00038401"/>
    </source>
</evidence>
<dbReference type="InterPro" id="IPR011989">
    <property type="entry name" value="ARM-like"/>
</dbReference>
<dbReference type="GO" id="GO:0005654">
    <property type="term" value="C:nucleoplasm"/>
    <property type="evidence" value="ECO:0007669"/>
    <property type="project" value="TreeGrafter"/>
</dbReference>
<evidence type="ECO:0000313" key="4">
    <source>
        <dbReference type="Proteomes" id="UP000504606"/>
    </source>
</evidence>
<comment type="subcellular location">
    <subcellularLocation>
        <location evidence="1">Nucleus</location>
    </subcellularLocation>
</comment>
<gene>
    <name evidence="5 6" type="primary">LOC113203770</name>
</gene>
<accession>A0A9C6WYV7</accession>
<protein>
    <submittedName>
        <fullName evidence="5 6">Protein saal1 isoform X2</fullName>
    </submittedName>
</protein>
<dbReference type="PANTHER" id="PTHR23424">
    <property type="entry name" value="SERUM AMYLOID A"/>
    <property type="match status" value="1"/>
</dbReference>
<dbReference type="Proteomes" id="UP000504606">
    <property type="component" value="Unplaced"/>
</dbReference>
<dbReference type="AlphaFoldDB" id="A0A9C6WYV7"/>
<organism evidence="4 6">
    <name type="scientific">Frankliniella occidentalis</name>
    <name type="common">Western flower thrips</name>
    <name type="synonym">Euthrips occidentalis</name>
    <dbReference type="NCBI Taxonomy" id="133901"/>
    <lineage>
        <taxon>Eukaryota</taxon>
        <taxon>Metazoa</taxon>
        <taxon>Ecdysozoa</taxon>
        <taxon>Arthropoda</taxon>
        <taxon>Hexapoda</taxon>
        <taxon>Insecta</taxon>
        <taxon>Pterygota</taxon>
        <taxon>Neoptera</taxon>
        <taxon>Paraneoptera</taxon>
        <taxon>Thysanoptera</taxon>
        <taxon>Terebrantia</taxon>
        <taxon>Thripoidea</taxon>
        <taxon>Thripidae</taxon>
        <taxon>Frankliniella</taxon>
    </lineage>
</organism>
<dbReference type="RefSeq" id="XP_052124848.1">
    <property type="nucleotide sequence ID" value="XM_052268888.1"/>
</dbReference>
<sequence length="448" mass="50369">MDIGMVPDEVDARTSNVEAANLPDFDKLKGDAIGSTLYSESALLKTLMTLSKETGDNWSEQMEEQLCSLWDMTFEEDVITLLMQHDFVHLACHVIQVTSEPRLIEILVGVLGNMTALKSARQSLSQSSTAEQLLSLLSSSDTPTLLQLVRLLNSCVWHVNRISHSSDGQDEDEHSESQSEVDVWVELLKNSAMSLNENLSFILRSSTNEELLQSTLELLNNLCCITSKNQYFSAFLSTSVMLQGLNEALHQLLNVGSSLSDTNNIVWEDKIEKAAQHWSQTLSTFTLHETGIVLLNDQRQIIMRSLCCILDPLCSQENMFPLNSVKLEVLDSLVDILECLKNKRSYCPPAILPRLLTILSLISPVKEYDGETEWRGMENEEDSKKHSEILRRLHNYCSSVLSEIETPQFLEGFGDDSFSKAKKLLSNLLKCSDSNVGRIVDIIKRHLK</sequence>
<evidence type="ECO:0000256" key="1">
    <source>
        <dbReference type="ARBA" id="ARBA00004123"/>
    </source>
</evidence>
<dbReference type="InterPro" id="IPR052464">
    <property type="entry name" value="Synovial_Prolif_Regulator"/>
</dbReference>
<evidence type="ECO:0000256" key="2">
    <source>
        <dbReference type="ARBA" id="ARBA00023242"/>
    </source>
</evidence>
<evidence type="ECO:0000313" key="6">
    <source>
        <dbReference type="RefSeq" id="XP_052124849.1"/>
    </source>
</evidence>
<reference evidence="5 6" key="1">
    <citation type="submission" date="2025-04" db="UniProtKB">
        <authorList>
            <consortium name="RefSeq"/>
        </authorList>
    </citation>
    <scope>IDENTIFICATION</scope>
    <source>
        <tissue evidence="5 6">Whole organism</tissue>
    </source>
</reference>
<keyword evidence="4" id="KW-1185">Reference proteome</keyword>
<name>A0A9C6WYV7_FRAOC</name>
<evidence type="ECO:0000313" key="5">
    <source>
        <dbReference type="RefSeq" id="XP_052124848.1"/>
    </source>
</evidence>
<dbReference type="RefSeq" id="XP_052124849.1">
    <property type="nucleotide sequence ID" value="XM_052268889.1"/>
</dbReference>
<dbReference type="PANTHER" id="PTHR23424:SF23">
    <property type="entry name" value="PROTEIN SAAL1"/>
    <property type="match status" value="1"/>
</dbReference>
<proteinExistence type="inferred from homology"/>
<comment type="similarity">
    <text evidence="3">Belongs to the SAAL1 family.</text>
</comment>